<proteinExistence type="predicted"/>
<feature type="transmembrane region" description="Helical" evidence="2">
    <location>
        <begin position="155"/>
        <end position="182"/>
    </location>
</feature>
<feature type="transmembrane region" description="Helical" evidence="2">
    <location>
        <begin position="194"/>
        <end position="212"/>
    </location>
</feature>
<keyword evidence="2" id="KW-0472">Membrane</keyword>
<feature type="transmembrane region" description="Helical" evidence="2">
    <location>
        <begin position="74"/>
        <end position="95"/>
    </location>
</feature>
<gene>
    <name evidence="3" type="ORF">PSRA_1367</name>
</gene>
<dbReference type="Proteomes" id="UP000216725">
    <property type="component" value="Unassembled WGS sequence"/>
</dbReference>
<evidence type="ECO:0000313" key="3">
    <source>
        <dbReference type="EMBL" id="OZG50800.1"/>
    </source>
</evidence>
<keyword evidence="2" id="KW-0812">Transmembrane</keyword>
<keyword evidence="4" id="KW-1185">Reference proteome</keyword>
<evidence type="ECO:0000313" key="4">
    <source>
        <dbReference type="Proteomes" id="UP000216725"/>
    </source>
</evidence>
<dbReference type="AlphaFoldDB" id="A0A261EVA2"/>
<evidence type="ECO:0000256" key="1">
    <source>
        <dbReference type="SAM" id="MobiDB-lite"/>
    </source>
</evidence>
<dbReference type="EMBL" id="MWWR01000013">
    <property type="protein sequence ID" value="OZG50800.1"/>
    <property type="molecule type" value="Genomic_DNA"/>
</dbReference>
<comment type="caution">
    <text evidence="3">The sequence shown here is derived from an EMBL/GenBank/DDBJ whole genome shotgun (WGS) entry which is preliminary data.</text>
</comment>
<accession>A0A261EVA2</accession>
<feature type="region of interest" description="Disordered" evidence="1">
    <location>
        <begin position="1"/>
        <end position="27"/>
    </location>
</feature>
<feature type="transmembrane region" description="Helical" evidence="2">
    <location>
        <begin position="101"/>
        <end position="125"/>
    </location>
</feature>
<evidence type="ECO:0000256" key="2">
    <source>
        <dbReference type="SAM" id="Phobius"/>
    </source>
</evidence>
<name>A0A261EVA2_9BIFI</name>
<feature type="compositionally biased region" description="Gly residues" evidence="1">
    <location>
        <begin position="1"/>
        <end position="10"/>
    </location>
</feature>
<organism evidence="3 4">
    <name type="scientific">Pseudoscardovia radai</name>
    <dbReference type="NCBI Taxonomy" id="987066"/>
    <lineage>
        <taxon>Bacteria</taxon>
        <taxon>Bacillati</taxon>
        <taxon>Actinomycetota</taxon>
        <taxon>Actinomycetes</taxon>
        <taxon>Bifidobacteriales</taxon>
        <taxon>Bifidobacteriaceae</taxon>
        <taxon>Pseudoscardovia</taxon>
    </lineage>
</organism>
<reference evidence="3 4" key="1">
    <citation type="journal article" date="2017" name="BMC Genomics">
        <title>Comparative genomic and phylogenomic analyses of the Bifidobacteriaceae family.</title>
        <authorList>
            <person name="Lugli G.A."/>
            <person name="Milani C."/>
            <person name="Turroni F."/>
            <person name="Duranti S."/>
            <person name="Mancabelli L."/>
            <person name="Mangifesta M."/>
            <person name="Ferrario C."/>
            <person name="Modesto M."/>
            <person name="Mattarelli P."/>
            <person name="Jiri K."/>
            <person name="van Sinderen D."/>
            <person name="Ventura M."/>
        </authorList>
    </citation>
    <scope>NUCLEOTIDE SEQUENCE [LARGE SCALE GENOMIC DNA]</scope>
    <source>
        <strain evidence="3 4">DSM 24742</strain>
    </source>
</reference>
<protein>
    <submittedName>
        <fullName evidence="3">Uncharacterized protein</fullName>
    </submittedName>
</protein>
<sequence length="572" mass="61745">MGVESGGGVPESGTRPRPIPGLGAAGPSDGPRPYVCFWKNPDCGAGRMHSSRDSSANGNASCARSGFLAGVMRVVLVVCLILCIVVSFLLVRQGVSAVEDAARRLCQACVVACAMVGVSGLATGFSRDRAFIDSQFIPHLTRASLRRWRCRIPSLVERICMVVVLVLALCGVACVCVKRFWGIGAAMDGADVRIIVYGIISAIAIQLCAASWRRAHSRWRNPDGVADHGGNHAVFAMHRRKPAKAVSGLGIRELTEEEMVHRIRSCEGCALPPARPRGGRGSARIWSVPTAGGLHVGEGVVVDSVSVIVTLQRCSRLRVLRRTPETRQLGFVRVRFRDSGGTERNVWSGPIGCGFLAGARVNVYYYLADTEHGVRAIVHDVADVSYPASVESHMVAVHSLELAEIVETEGDASSAGFGRGQWRDAYQKAVANIGYQDDGHPAAVGASEWFEDRSLAGVGREYHAPTPSLLPGLCEPGWEFPSVVMHRHKAVVREVRIIPLFNRFRFCGYGYMALVEFAGERSWAFGDPERASSYLGWNIDDAAAPVVEGMVVTVWSASEYSFVDPGEGNREA</sequence>
<keyword evidence="2" id="KW-1133">Transmembrane helix</keyword>